<dbReference type="GO" id="GO:0002161">
    <property type="term" value="F:aminoacyl-tRNA deacylase activity"/>
    <property type="evidence" value="ECO:0007669"/>
    <property type="project" value="InterPro"/>
</dbReference>
<comment type="caution">
    <text evidence="4">The sequence shown here is derived from an EMBL/GenBank/DDBJ whole genome shotgun (WGS) entry which is preliminary data.</text>
</comment>
<dbReference type="EMBL" id="JXKM01000004">
    <property type="protein sequence ID" value="OJG35857.1"/>
    <property type="molecule type" value="Genomic_DNA"/>
</dbReference>
<dbReference type="SUPFAM" id="SSF55826">
    <property type="entry name" value="YbaK/ProRS associated domain"/>
    <property type="match status" value="1"/>
</dbReference>
<evidence type="ECO:0000313" key="5">
    <source>
        <dbReference type="Proteomes" id="UP000183700"/>
    </source>
</evidence>
<dbReference type="CDD" id="cd04335">
    <property type="entry name" value="PrdX_deacylase"/>
    <property type="match status" value="1"/>
</dbReference>
<dbReference type="InterPro" id="IPR036754">
    <property type="entry name" value="YbaK/aa-tRNA-synt-asso_dom_sf"/>
</dbReference>
<feature type="domain" description="YbaK/aminoacyl-tRNA synthetase-associated" evidence="3">
    <location>
        <begin position="48"/>
        <end position="153"/>
    </location>
</feature>
<dbReference type="InterPro" id="IPR040285">
    <property type="entry name" value="ProX/PRXD1"/>
</dbReference>
<evidence type="ECO:0000259" key="3">
    <source>
        <dbReference type="Pfam" id="PF04073"/>
    </source>
</evidence>
<sequence>MTRRSEMAKATDTEVYQLLSEWQIPYERVEHQAVYTVAEIDFSIDGTEVKNLLMRGKKSKQNYFIICPSEKRLDIKALAKILGESHLSFASAERLFGLLGLTPGAVTPLALPHDRERQITLVIDQAIDQTAKIGFHPNVNTATLVLAFTDFQRYLTKLGIQPVYLVLPEQATA</sequence>
<organism evidence="4 5">
    <name type="scientific">Enterococcus devriesei</name>
    <dbReference type="NCBI Taxonomy" id="319970"/>
    <lineage>
        <taxon>Bacteria</taxon>
        <taxon>Bacillati</taxon>
        <taxon>Bacillota</taxon>
        <taxon>Bacilli</taxon>
        <taxon>Lactobacillales</taxon>
        <taxon>Enterococcaceae</taxon>
        <taxon>Enterococcus</taxon>
    </lineage>
</organism>
<dbReference type="STRING" id="319970.RV00_GL002001"/>
<evidence type="ECO:0000256" key="2">
    <source>
        <dbReference type="ARBA" id="ARBA00022917"/>
    </source>
</evidence>
<name>A0A1L8SUS9_9ENTE</name>
<comment type="similarity">
    <text evidence="1">Belongs to the PRORSD1 family.</text>
</comment>
<dbReference type="AlphaFoldDB" id="A0A1L8SUS9"/>
<proteinExistence type="inferred from homology"/>
<reference evidence="4 5" key="1">
    <citation type="submission" date="2014-12" db="EMBL/GenBank/DDBJ databases">
        <title>Draft genome sequences of 29 type strains of Enterococci.</title>
        <authorList>
            <person name="Zhong Z."/>
            <person name="Sun Z."/>
            <person name="Liu W."/>
            <person name="Zhang W."/>
            <person name="Zhang H."/>
        </authorList>
    </citation>
    <scope>NUCLEOTIDE SEQUENCE [LARGE SCALE GENOMIC DNA]</scope>
    <source>
        <strain evidence="4 5">DSM 22802</strain>
    </source>
</reference>
<dbReference type="Proteomes" id="UP000183700">
    <property type="component" value="Unassembled WGS sequence"/>
</dbReference>
<keyword evidence="5" id="KW-1185">Reference proteome</keyword>
<evidence type="ECO:0000313" key="4">
    <source>
        <dbReference type="EMBL" id="OJG35857.1"/>
    </source>
</evidence>
<dbReference type="InterPro" id="IPR007214">
    <property type="entry name" value="YbaK/aa-tRNA-synth-assoc-dom"/>
</dbReference>
<dbReference type="PANTHER" id="PTHR31423:SF3">
    <property type="entry name" value="PROLYL-TRNA SYNTHETASE ASSOCIATED DOMAIN-CONTAINING PROTEIN 1-RELATED"/>
    <property type="match status" value="1"/>
</dbReference>
<keyword evidence="2" id="KW-0648">Protein biosynthesis</keyword>
<dbReference type="Pfam" id="PF04073">
    <property type="entry name" value="tRNA_edit"/>
    <property type="match status" value="1"/>
</dbReference>
<evidence type="ECO:0000256" key="1">
    <source>
        <dbReference type="ARBA" id="ARBA00010201"/>
    </source>
</evidence>
<dbReference type="GO" id="GO:0006412">
    <property type="term" value="P:translation"/>
    <property type="evidence" value="ECO:0007669"/>
    <property type="project" value="UniProtKB-KW"/>
</dbReference>
<gene>
    <name evidence="4" type="ORF">RV00_GL002001</name>
</gene>
<accession>A0A1L8SUS9</accession>
<dbReference type="Gene3D" id="3.90.960.10">
    <property type="entry name" value="YbaK/aminoacyl-tRNA synthetase-associated domain"/>
    <property type="match status" value="1"/>
</dbReference>
<dbReference type="PANTHER" id="PTHR31423">
    <property type="entry name" value="YBAK DOMAIN-CONTAINING PROTEIN"/>
    <property type="match status" value="1"/>
</dbReference>
<protein>
    <recommendedName>
        <fullName evidence="3">YbaK/aminoacyl-tRNA synthetase-associated domain-containing protein</fullName>
    </recommendedName>
</protein>